<organism evidence="15 16">
    <name type="scientific">Liquorilactobacillus oeni DSM 19972</name>
    <dbReference type="NCBI Taxonomy" id="1423777"/>
    <lineage>
        <taxon>Bacteria</taxon>
        <taxon>Bacillati</taxon>
        <taxon>Bacillota</taxon>
        <taxon>Bacilli</taxon>
        <taxon>Lactobacillales</taxon>
        <taxon>Lactobacillaceae</taxon>
        <taxon>Liquorilactobacillus</taxon>
    </lineage>
</organism>
<dbReference type="PROSITE" id="PS01086">
    <property type="entry name" value="RIBUL_P_3_EPIMER_2"/>
    <property type="match status" value="1"/>
</dbReference>
<feature type="binding site" evidence="14">
    <location>
        <position position="175"/>
    </location>
    <ligand>
        <name>substrate</name>
    </ligand>
</feature>
<feature type="binding site" evidence="10 14">
    <location>
        <begin position="195"/>
        <end position="196"/>
    </location>
    <ligand>
        <name>substrate</name>
    </ligand>
</feature>
<keyword evidence="13" id="KW-0170">Cobalt</keyword>
<evidence type="ECO:0000313" key="15">
    <source>
        <dbReference type="EMBL" id="KRL04699.1"/>
    </source>
</evidence>
<evidence type="ECO:0000256" key="7">
    <source>
        <dbReference type="ARBA" id="ARBA00013188"/>
    </source>
</evidence>
<dbReference type="SUPFAM" id="SSF51366">
    <property type="entry name" value="Ribulose-phoshate binding barrel"/>
    <property type="match status" value="1"/>
</dbReference>
<evidence type="ECO:0000256" key="1">
    <source>
        <dbReference type="ARBA" id="ARBA00001782"/>
    </source>
</evidence>
<accession>A0A0R1MJN3</accession>
<feature type="binding site" evidence="10 14">
    <location>
        <position position="6"/>
    </location>
    <ligand>
        <name>substrate</name>
    </ligand>
</feature>
<dbReference type="FunFam" id="3.20.20.70:FF:000004">
    <property type="entry name" value="Ribulose-phosphate 3-epimerase"/>
    <property type="match status" value="1"/>
</dbReference>
<dbReference type="InterPro" id="IPR011060">
    <property type="entry name" value="RibuloseP-bd_barrel"/>
</dbReference>
<feature type="binding site" evidence="10 13">
    <location>
        <position position="31"/>
    </location>
    <ligand>
        <name>a divalent metal cation</name>
        <dbReference type="ChEBI" id="CHEBI:60240"/>
    </ligand>
</feature>
<feature type="binding site" evidence="10 14">
    <location>
        <begin position="140"/>
        <end position="143"/>
    </location>
    <ligand>
        <name>substrate</name>
    </ligand>
</feature>
<dbReference type="InterPro" id="IPR026019">
    <property type="entry name" value="Ribul_P_3_epim"/>
</dbReference>
<comment type="cofactor">
    <cofactor evidence="3">
        <name>Co(2+)</name>
        <dbReference type="ChEBI" id="CHEBI:48828"/>
    </cofactor>
</comment>
<evidence type="ECO:0000256" key="14">
    <source>
        <dbReference type="PIRSR" id="PIRSR001461-3"/>
    </source>
</evidence>
<comment type="similarity">
    <text evidence="6 10 11">Belongs to the ribulose-phosphate 3-epimerase family.</text>
</comment>
<dbReference type="NCBIfam" id="NF004076">
    <property type="entry name" value="PRK05581.1-4"/>
    <property type="match status" value="1"/>
</dbReference>
<evidence type="ECO:0000256" key="2">
    <source>
        <dbReference type="ARBA" id="ARBA00001936"/>
    </source>
</evidence>
<evidence type="ECO:0000256" key="12">
    <source>
        <dbReference type="PIRSR" id="PIRSR001461-1"/>
    </source>
</evidence>
<keyword evidence="8 10" id="KW-0479">Metal-binding</keyword>
<comment type="cofactor">
    <cofactor evidence="4">
        <name>Zn(2+)</name>
        <dbReference type="ChEBI" id="CHEBI:29105"/>
    </cofactor>
</comment>
<feature type="binding site" evidence="10 13">
    <location>
        <position position="33"/>
    </location>
    <ligand>
        <name>a divalent metal cation</name>
        <dbReference type="ChEBI" id="CHEBI:60240"/>
    </ligand>
</feature>
<dbReference type="EC" id="5.1.3.1" evidence="7 10"/>
<evidence type="ECO:0000256" key="9">
    <source>
        <dbReference type="ARBA" id="ARBA00023235"/>
    </source>
</evidence>
<keyword evidence="13" id="KW-0862">Zinc</keyword>
<keyword evidence="16" id="KW-1185">Reference proteome</keyword>
<evidence type="ECO:0000256" key="3">
    <source>
        <dbReference type="ARBA" id="ARBA00001941"/>
    </source>
</evidence>
<comment type="cofactor">
    <cofactor evidence="5">
        <name>Fe(2+)</name>
        <dbReference type="ChEBI" id="CHEBI:29033"/>
    </cofactor>
</comment>
<sequence>MKIAPSILSADFANLQHEVAQVEQAGAQYLHLDVMDGHFVPNLSFGVPIIKALRPHSKMIFDCHLMVSHPEDYITQLASAGADIIGVHYEATAHIYRLLQLIHKVGCKAEVVLNPGTPLGVLQELYSELDAVLIMTVNPGFGGQKFIPEILDKIERLAHLKKERGLLFEIEVDGGIDDQTIALCHEKGATVAVAGSFIFGGTSPKAQVEVLRKVAGD</sequence>
<dbReference type="HAMAP" id="MF_02227">
    <property type="entry name" value="RPE"/>
    <property type="match status" value="1"/>
</dbReference>
<dbReference type="InterPro" id="IPR000056">
    <property type="entry name" value="Ribul_P_3_epim-like"/>
</dbReference>
<evidence type="ECO:0000256" key="10">
    <source>
        <dbReference type="HAMAP-Rule" id="MF_02227"/>
    </source>
</evidence>
<dbReference type="PIRSF" id="PIRSF001461">
    <property type="entry name" value="RPE"/>
    <property type="match status" value="1"/>
</dbReference>
<feature type="binding site" evidence="10 13">
    <location>
        <position position="64"/>
    </location>
    <ligand>
        <name>a divalent metal cation</name>
        <dbReference type="ChEBI" id="CHEBI:60240"/>
    </ligand>
</feature>
<comment type="pathway">
    <text evidence="10">Carbohydrate degradation.</text>
</comment>
<dbReference type="NCBIfam" id="TIGR01163">
    <property type="entry name" value="rpe"/>
    <property type="match status" value="1"/>
</dbReference>
<comment type="catalytic activity">
    <reaction evidence="1 10 11">
        <text>D-ribulose 5-phosphate = D-xylulose 5-phosphate</text>
        <dbReference type="Rhea" id="RHEA:13677"/>
        <dbReference type="ChEBI" id="CHEBI:57737"/>
        <dbReference type="ChEBI" id="CHEBI:58121"/>
        <dbReference type="EC" id="5.1.3.1"/>
    </reaction>
</comment>
<dbReference type="PATRIC" id="fig|1423777.3.peg.1889"/>
<reference evidence="15 16" key="1">
    <citation type="journal article" date="2015" name="Genome Announc.">
        <title>Expanding the biotechnology potential of lactobacilli through comparative genomics of 213 strains and associated genera.</title>
        <authorList>
            <person name="Sun Z."/>
            <person name="Harris H.M."/>
            <person name="McCann A."/>
            <person name="Guo C."/>
            <person name="Argimon S."/>
            <person name="Zhang W."/>
            <person name="Yang X."/>
            <person name="Jeffery I.B."/>
            <person name="Cooney J.C."/>
            <person name="Kagawa T.F."/>
            <person name="Liu W."/>
            <person name="Song Y."/>
            <person name="Salvetti E."/>
            <person name="Wrobel A."/>
            <person name="Rasinkangas P."/>
            <person name="Parkhill J."/>
            <person name="Rea M.C."/>
            <person name="O'Sullivan O."/>
            <person name="Ritari J."/>
            <person name="Douillard F.P."/>
            <person name="Paul Ross R."/>
            <person name="Yang R."/>
            <person name="Briner A.E."/>
            <person name="Felis G.E."/>
            <person name="de Vos W.M."/>
            <person name="Barrangou R."/>
            <person name="Klaenhammer T.R."/>
            <person name="Caufield P.W."/>
            <person name="Cui Y."/>
            <person name="Zhang H."/>
            <person name="O'Toole P.W."/>
        </authorList>
    </citation>
    <scope>NUCLEOTIDE SEQUENCE [LARGE SCALE GENOMIC DNA]</scope>
    <source>
        <strain evidence="15 16">DSM 19972</strain>
    </source>
</reference>
<dbReference type="EMBL" id="AZEH01000039">
    <property type="protein sequence ID" value="KRL04699.1"/>
    <property type="molecule type" value="Genomic_DNA"/>
</dbReference>
<evidence type="ECO:0000256" key="11">
    <source>
        <dbReference type="PIRNR" id="PIRNR001461"/>
    </source>
</evidence>
<evidence type="ECO:0000256" key="4">
    <source>
        <dbReference type="ARBA" id="ARBA00001947"/>
    </source>
</evidence>
<evidence type="ECO:0000256" key="13">
    <source>
        <dbReference type="PIRSR" id="PIRSR001461-2"/>
    </source>
</evidence>
<keyword evidence="10 11" id="KW-0119">Carbohydrate metabolism</keyword>
<evidence type="ECO:0000256" key="5">
    <source>
        <dbReference type="ARBA" id="ARBA00001954"/>
    </source>
</evidence>
<protein>
    <recommendedName>
        <fullName evidence="7 10">Ribulose-phosphate 3-epimerase</fullName>
        <ecNumber evidence="7 10">5.1.3.1</ecNumber>
    </recommendedName>
</protein>
<dbReference type="GO" id="GO:0006098">
    <property type="term" value="P:pentose-phosphate shunt"/>
    <property type="evidence" value="ECO:0007669"/>
    <property type="project" value="UniProtKB-UniRule"/>
</dbReference>
<evidence type="ECO:0000256" key="8">
    <source>
        <dbReference type="ARBA" id="ARBA00022723"/>
    </source>
</evidence>
<dbReference type="AlphaFoldDB" id="A0A0R1MJN3"/>
<dbReference type="GO" id="GO:0005737">
    <property type="term" value="C:cytoplasm"/>
    <property type="evidence" value="ECO:0007669"/>
    <property type="project" value="UniProtKB-ARBA"/>
</dbReference>
<feature type="binding site" evidence="10 14">
    <location>
        <position position="64"/>
    </location>
    <ligand>
        <name>substrate</name>
    </ligand>
</feature>
<dbReference type="STRING" id="1423777.FD46_GL001835"/>
<dbReference type="Pfam" id="PF00834">
    <property type="entry name" value="Ribul_P_3_epim"/>
    <property type="match status" value="1"/>
</dbReference>
<evidence type="ECO:0000256" key="6">
    <source>
        <dbReference type="ARBA" id="ARBA00009541"/>
    </source>
</evidence>
<feature type="active site" description="Proton donor" evidence="10 12">
    <location>
        <position position="173"/>
    </location>
</feature>
<dbReference type="GO" id="GO:0019323">
    <property type="term" value="P:pentose catabolic process"/>
    <property type="evidence" value="ECO:0007669"/>
    <property type="project" value="UniProtKB-UniRule"/>
</dbReference>
<dbReference type="Proteomes" id="UP000051686">
    <property type="component" value="Unassembled WGS sequence"/>
</dbReference>
<comment type="cofactor">
    <cofactor evidence="10 13">
        <name>a divalent metal cation</name>
        <dbReference type="ChEBI" id="CHEBI:60240"/>
    </cofactor>
    <text evidence="10 13">Binds 1 divalent metal cation per subunit.</text>
</comment>
<dbReference type="Gene3D" id="3.20.20.70">
    <property type="entry name" value="Aldolase class I"/>
    <property type="match status" value="1"/>
</dbReference>
<gene>
    <name evidence="10" type="primary">rpe</name>
    <name evidence="15" type="ORF">FD46_GL001835</name>
</gene>
<keyword evidence="13" id="KW-0464">Manganese</keyword>
<comment type="cofactor">
    <cofactor evidence="2">
        <name>Mn(2+)</name>
        <dbReference type="ChEBI" id="CHEBI:29035"/>
    </cofactor>
</comment>
<dbReference type="GO" id="GO:0046872">
    <property type="term" value="F:metal ion binding"/>
    <property type="evidence" value="ECO:0007669"/>
    <property type="project" value="UniProtKB-UniRule"/>
</dbReference>
<comment type="caution">
    <text evidence="15">The sequence shown here is derived from an EMBL/GenBank/DDBJ whole genome shotgun (WGS) entry which is preliminary data.</text>
</comment>
<feature type="binding site" evidence="10 13">
    <location>
        <position position="173"/>
    </location>
    <ligand>
        <name>a divalent metal cation</name>
        <dbReference type="ChEBI" id="CHEBI:60240"/>
    </ligand>
</feature>
<comment type="function">
    <text evidence="10">Catalyzes the reversible epimerization of D-ribulose 5-phosphate to D-xylulose 5-phosphate.</text>
</comment>
<proteinExistence type="inferred from homology"/>
<dbReference type="PANTHER" id="PTHR11749">
    <property type="entry name" value="RIBULOSE-5-PHOSPHATE-3-EPIMERASE"/>
    <property type="match status" value="1"/>
</dbReference>
<feature type="active site" description="Proton acceptor" evidence="10 12">
    <location>
        <position position="33"/>
    </location>
</feature>
<dbReference type="OrthoDB" id="1645589at2"/>
<name>A0A0R1MJN3_9LACO</name>
<dbReference type="PROSITE" id="PS01085">
    <property type="entry name" value="RIBUL_P_3_EPIMER_1"/>
    <property type="match status" value="1"/>
</dbReference>
<keyword evidence="9 10" id="KW-0413">Isomerase</keyword>
<dbReference type="InterPro" id="IPR013785">
    <property type="entry name" value="Aldolase_TIM"/>
</dbReference>
<dbReference type="RefSeq" id="WP_057896650.1">
    <property type="nucleotide sequence ID" value="NZ_AZEH01000039.1"/>
</dbReference>
<dbReference type="CDD" id="cd00429">
    <property type="entry name" value="RPE"/>
    <property type="match status" value="1"/>
</dbReference>
<feature type="binding site" evidence="10">
    <location>
        <begin position="173"/>
        <end position="175"/>
    </location>
    <ligand>
        <name>substrate</name>
    </ligand>
</feature>
<dbReference type="GO" id="GO:0004750">
    <property type="term" value="F:D-ribulose-phosphate 3-epimerase activity"/>
    <property type="evidence" value="ECO:0007669"/>
    <property type="project" value="UniProtKB-UniRule"/>
</dbReference>
<evidence type="ECO:0000313" key="16">
    <source>
        <dbReference type="Proteomes" id="UP000051686"/>
    </source>
</evidence>